<gene>
    <name evidence="3" type="ORF">DWY25_07995</name>
</gene>
<protein>
    <submittedName>
        <fullName evidence="3">ATP-binding protein</fullName>
    </submittedName>
</protein>
<dbReference type="AlphaFoldDB" id="A0A412G2Q3"/>
<proteinExistence type="predicted"/>
<reference evidence="3 4" key="1">
    <citation type="submission" date="2018-08" db="EMBL/GenBank/DDBJ databases">
        <title>A genome reference for cultivated species of the human gut microbiota.</title>
        <authorList>
            <person name="Zou Y."/>
            <person name="Xue W."/>
            <person name="Luo G."/>
        </authorList>
    </citation>
    <scope>NUCLEOTIDE SEQUENCE [LARGE SCALE GENOMIC DNA]</scope>
    <source>
        <strain evidence="3 4">AF24-29</strain>
    </source>
</reference>
<keyword evidence="1" id="KW-1133">Transmembrane helix</keyword>
<dbReference type="GO" id="GO:0042802">
    <property type="term" value="F:identical protein binding"/>
    <property type="evidence" value="ECO:0007669"/>
    <property type="project" value="TreeGrafter"/>
</dbReference>
<feature type="transmembrane region" description="Helical" evidence="1">
    <location>
        <begin position="100"/>
        <end position="123"/>
    </location>
</feature>
<evidence type="ECO:0000259" key="2">
    <source>
        <dbReference type="Pfam" id="PF14501"/>
    </source>
</evidence>
<sequence>MWEGRCNMTPEALFDLAFLLLFTFCEVLAILYYLAPLRPCSLWRRWGWPLLLIIIYYCWNILSMTSQQTRDIYSILYVLETYLTLTIFVRLYCGCQWRECFYYVVVLFLATRFVRHLIGHLMISAQSTNFLVEGSAWGLRLISSLSLLGIYLLLLTPVKKMVFRYDLTRQNPIYMGLVALSVVPVVYIGTFAETLGKESWARGLEAISIEGIASVCGFLTIIGVQWMMESQRKEEDLQRMQTMLKLQYRQVENRQQTMEIVNQKYHDMKNHLQVLEQLEDHEKRRRYLNTLQEQMAGFENFVDTGNETLDVILTDKHEQCMKNNIPLLTMIQAELLDLLSPADLTTIFANALDNAIEHVCELPVDQREINVKVCRRQVWCVICFNNPCQSEMLIWHKNQLQSTKHDAEHGYGLRSIRYTVEKYHGTMSTEVIENHFILTLLLPLPETLLKD</sequence>
<dbReference type="Proteomes" id="UP000284178">
    <property type="component" value="Unassembled WGS sequence"/>
</dbReference>
<organism evidence="3 4">
    <name type="scientific">Holdemania filiformis</name>
    <dbReference type="NCBI Taxonomy" id="61171"/>
    <lineage>
        <taxon>Bacteria</taxon>
        <taxon>Bacillati</taxon>
        <taxon>Bacillota</taxon>
        <taxon>Erysipelotrichia</taxon>
        <taxon>Erysipelotrichales</taxon>
        <taxon>Erysipelotrichaceae</taxon>
        <taxon>Holdemania</taxon>
    </lineage>
</organism>
<dbReference type="GO" id="GO:0005524">
    <property type="term" value="F:ATP binding"/>
    <property type="evidence" value="ECO:0007669"/>
    <property type="project" value="UniProtKB-KW"/>
</dbReference>
<keyword evidence="1" id="KW-0472">Membrane</keyword>
<dbReference type="InterPro" id="IPR032834">
    <property type="entry name" value="NatK-like_C"/>
</dbReference>
<feature type="domain" description="Sensor histidine kinase NatK-like C-terminal" evidence="2">
    <location>
        <begin position="340"/>
        <end position="443"/>
    </location>
</feature>
<dbReference type="Gene3D" id="3.30.565.10">
    <property type="entry name" value="Histidine kinase-like ATPase, C-terminal domain"/>
    <property type="match status" value="1"/>
</dbReference>
<dbReference type="CDD" id="cd16935">
    <property type="entry name" value="HATPase_AgrC-ComD-like"/>
    <property type="match status" value="1"/>
</dbReference>
<dbReference type="Pfam" id="PF14501">
    <property type="entry name" value="HATPase_c_5"/>
    <property type="match status" value="1"/>
</dbReference>
<feature type="transmembrane region" description="Helical" evidence="1">
    <location>
        <begin position="46"/>
        <end position="66"/>
    </location>
</feature>
<name>A0A412G2Q3_9FIRM</name>
<accession>A0A412G2Q3</accession>
<evidence type="ECO:0000313" key="4">
    <source>
        <dbReference type="Proteomes" id="UP000284178"/>
    </source>
</evidence>
<dbReference type="InterPro" id="IPR036890">
    <property type="entry name" value="HATPase_C_sf"/>
</dbReference>
<dbReference type="SUPFAM" id="SSF55874">
    <property type="entry name" value="ATPase domain of HSP90 chaperone/DNA topoisomerase II/histidine kinase"/>
    <property type="match status" value="1"/>
</dbReference>
<feature type="transmembrane region" description="Helical" evidence="1">
    <location>
        <begin position="72"/>
        <end position="93"/>
    </location>
</feature>
<evidence type="ECO:0000256" key="1">
    <source>
        <dbReference type="SAM" id="Phobius"/>
    </source>
</evidence>
<feature type="transmembrane region" description="Helical" evidence="1">
    <location>
        <begin position="204"/>
        <end position="224"/>
    </location>
</feature>
<dbReference type="PANTHER" id="PTHR40448">
    <property type="entry name" value="TWO-COMPONENT SENSOR HISTIDINE KINASE"/>
    <property type="match status" value="1"/>
</dbReference>
<keyword evidence="1" id="KW-0812">Transmembrane</keyword>
<feature type="transmembrane region" description="Helical" evidence="1">
    <location>
        <begin position="174"/>
        <end position="192"/>
    </location>
</feature>
<comment type="caution">
    <text evidence="3">The sequence shown here is derived from an EMBL/GenBank/DDBJ whole genome shotgun (WGS) entry which is preliminary data.</text>
</comment>
<keyword evidence="3" id="KW-0547">Nucleotide-binding</keyword>
<evidence type="ECO:0000313" key="3">
    <source>
        <dbReference type="EMBL" id="RGR74713.1"/>
    </source>
</evidence>
<dbReference type="PANTHER" id="PTHR40448:SF1">
    <property type="entry name" value="TWO-COMPONENT SENSOR HISTIDINE KINASE"/>
    <property type="match status" value="1"/>
</dbReference>
<feature type="transmembrane region" description="Helical" evidence="1">
    <location>
        <begin position="135"/>
        <end position="154"/>
    </location>
</feature>
<keyword evidence="4" id="KW-1185">Reference proteome</keyword>
<dbReference type="EMBL" id="QRUP01000008">
    <property type="protein sequence ID" value="RGR74713.1"/>
    <property type="molecule type" value="Genomic_DNA"/>
</dbReference>
<feature type="transmembrane region" description="Helical" evidence="1">
    <location>
        <begin position="12"/>
        <end position="34"/>
    </location>
</feature>
<keyword evidence="3" id="KW-0067">ATP-binding</keyword>